<evidence type="ECO:0000313" key="2">
    <source>
        <dbReference type="Proteomes" id="UP000838756"/>
    </source>
</evidence>
<sequence>SNLAEGDRCVVKHTNTVGVCTPASTCQNTRNDYQVRVSPHNENSTPLSPRWPSADWWTPHTFDNIMPNYQACRSPHECSSKFIKWVNN</sequence>
<dbReference type="Proteomes" id="UP000838756">
    <property type="component" value="Unassembled WGS sequence"/>
</dbReference>
<keyword evidence="2" id="KW-1185">Reference proteome</keyword>
<protein>
    <submittedName>
        <fullName evidence="1">Jg54 protein</fullName>
    </submittedName>
</protein>
<dbReference type="EMBL" id="CAKXAJ010023085">
    <property type="protein sequence ID" value="CAH2227408.1"/>
    <property type="molecule type" value="Genomic_DNA"/>
</dbReference>
<comment type="caution">
    <text evidence="1">The sequence shown here is derived from an EMBL/GenBank/DDBJ whole genome shotgun (WGS) entry which is preliminary data.</text>
</comment>
<feature type="non-terminal residue" evidence="1">
    <location>
        <position position="1"/>
    </location>
</feature>
<organism evidence="1 2">
    <name type="scientific">Pararge aegeria aegeria</name>
    <dbReference type="NCBI Taxonomy" id="348720"/>
    <lineage>
        <taxon>Eukaryota</taxon>
        <taxon>Metazoa</taxon>
        <taxon>Ecdysozoa</taxon>
        <taxon>Arthropoda</taxon>
        <taxon>Hexapoda</taxon>
        <taxon>Insecta</taxon>
        <taxon>Pterygota</taxon>
        <taxon>Neoptera</taxon>
        <taxon>Endopterygota</taxon>
        <taxon>Lepidoptera</taxon>
        <taxon>Glossata</taxon>
        <taxon>Ditrysia</taxon>
        <taxon>Papilionoidea</taxon>
        <taxon>Nymphalidae</taxon>
        <taxon>Satyrinae</taxon>
        <taxon>Satyrini</taxon>
        <taxon>Parargina</taxon>
        <taxon>Pararge</taxon>
    </lineage>
</organism>
<evidence type="ECO:0000313" key="1">
    <source>
        <dbReference type="EMBL" id="CAH2227408.1"/>
    </source>
</evidence>
<reference evidence="1" key="1">
    <citation type="submission" date="2022-03" db="EMBL/GenBank/DDBJ databases">
        <authorList>
            <person name="Lindestad O."/>
        </authorList>
    </citation>
    <scope>NUCLEOTIDE SEQUENCE</scope>
</reference>
<proteinExistence type="predicted"/>
<name>A0A8S4R427_9NEOP</name>
<accession>A0A8S4R427</accession>
<dbReference type="AlphaFoldDB" id="A0A8S4R427"/>
<gene>
    <name evidence="1" type="primary">jg54</name>
    <name evidence="1" type="ORF">PAEG_LOCUS7923</name>
</gene>